<proteinExistence type="predicted"/>
<dbReference type="InterPro" id="IPR011951">
    <property type="entry name" value="HAD-SF_hydro_IA_YjjG/PynA"/>
</dbReference>
<gene>
    <name evidence="1" type="ORF">MM59RIKEN_00310</name>
</gene>
<dbReference type="InterPro" id="IPR006439">
    <property type="entry name" value="HAD-SF_hydro_IA"/>
</dbReference>
<dbReference type="CDD" id="cd04305">
    <property type="entry name" value="HAD_Neu5Ac-Pase_like"/>
    <property type="match status" value="1"/>
</dbReference>
<dbReference type="GO" id="GO:0008253">
    <property type="term" value="F:5'-nucleotidase activity"/>
    <property type="evidence" value="ECO:0007669"/>
    <property type="project" value="InterPro"/>
</dbReference>
<dbReference type="AlphaFoldDB" id="A0A810Q8W8"/>
<dbReference type="NCBIfam" id="TIGR01549">
    <property type="entry name" value="HAD-SF-IA-v1"/>
    <property type="match status" value="1"/>
</dbReference>
<dbReference type="Gene3D" id="1.10.150.240">
    <property type="entry name" value="Putative phosphatase, domain 2"/>
    <property type="match status" value="1"/>
</dbReference>
<name>A0A810Q8W8_9FIRM</name>
<dbReference type="InterPro" id="IPR036412">
    <property type="entry name" value="HAD-like_sf"/>
</dbReference>
<protein>
    <submittedName>
        <fullName evidence="1">Noncanonical pyrimidine nucleotidase, YjjG family protein</fullName>
    </submittedName>
</protein>
<dbReference type="KEGG" id="pfaa:MM59RIKEN_00310"/>
<reference evidence="1" key="1">
    <citation type="submission" date="2020-09" db="EMBL/GenBank/DDBJ databases">
        <title>New species isolated from human feces.</title>
        <authorList>
            <person name="Kitahara M."/>
            <person name="Shigeno Y."/>
            <person name="Shime M."/>
            <person name="Matsumoto Y."/>
            <person name="Nakamura S."/>
            <person name="Motooka D."/>
            <person name="Fukuoka S."/>
            <person name="Nishikawa H."/>
            <person name="Benno Y."/>
        </authorList>
    </citation>
    <scope>NUCLEOTIDE SEQUENCE</scope>
    <source>
        <strain evidence="1">MM59</strain>
    </source>
</reference>
<dbReference type="SFLD" id="SFLDG01129">
    <property type="entry name" value="C1.5:_HAD__Beta-PGM__Phosphata"/>
    <property type="match status" value="1"/>
</dbReference>
<dbReference type="SFLD" id="SFLDG01135">
    <property type="entry name" value="C1.5.6:_HAD__Beta-PGM__Phospha"/>
    <property type="match status" value="1"/>
</dbReference>
<dbReference type="RefSeq" id="WP_213542365.1">
    <property type="nucleotide sequence ID" value="NZ_AP023420.1"/>
</dbReference>
<organism evidence="1 2">
    <name type="scientific">Pusillibacter faecalis</name>
    <dbReference type="NCBI Taxonomy" id="2714358"/>
    <lineage>
        <taxon>Bacteria</taxon>
        <taxon>Bacillati</taxon>
        <taxon>Bacillota</taxon>
        <taxon>Clostridia</taxon>
        <taxon>Eubacteriales</taxon>
        <taxon>Oscillospiraceae</taxon>
        <taxon>Pusillibacter</taxon>
    </lineage>
</organism>
<dbReference type="SUPFAM" id="SSF56784">
    <property type="entry name" value="HAD-like"/>
    <property type="match status" value="1"/>
</dbReference>
<dbReference type="InterPro" id="IPR023198">
    <property type="entry name" value="PGP-like_dom2"/>
</dbReference>
<dbReference type="PANTHER" id="PTHR47478">
    <property type="match status" value="1"/>
</dbReference>
<accession>A0A810Q8W8</accession>
<dbReference type="Pfam" id="PF00702">
    <property type="entry name" value="Hydrolase"/>
    <property type="match status" value="1"/>
</dbReference>
<dbReference type="EMBL" id="AP023420">
    <property type="protein sequence ID" value="BCK82712.1"/>
    <property type="molecule type" value="Genomic_DNA"/>
</dbReference>
<evidence type="ECO:0000313" key="1">
    <source>
        <dbReference type="EMBL" id="BCK82712.1"/>
    </source>
</evidence>
<keyword evidence="2" id="KW-1185">Reference proteome</keyword>
<dbReference type="Proteomes" id="UP000679848">
    <property type="component" value="Chromosome"/>
</dbReference>
<dbReference type="SFLD" id="SFLDS00003">
    <property type="entry name" value="Haloacid_Dehalogenase"/>
    <property type="match status" value="1"/>
</dbReference>
<dbReference type="NCBIfam" id="TIGR02254">
    <property type="entry name" value="YjjG_YfnB"/>
    <property type="match status" value="1"/>
</dbReference>
<dbReference type="InterPro" id="IPR023214">
    <property type="entry name" value="HAD_sf"/>
</dbReference>
<sequence>MLRTIFFDLDDTILDFHQAEKQALAETLRSFQMEPTPAILDRYHVLNRQQWELLEEGKLTRSQVLIRRFDLLFSELGIACSSQEVCKVYERFLSQGHFFIPGARELLENISSRYDLYLASNGAASVQAGRLKSAGIEKYFKDIFISEKMGADKPSTAFFQACFAAIPGFDAADALMVGDSLTSDIRGARDAGLRSCWFNPHGATPRPNIKPDYTVRTLEELPALLQRL</sequence>
<evidence type="ECO:0000313" key="2">
    <source>
        <dbReference type="Proteomes" id="UP000679848"/>
    </source>
</evidence>
<dbReference type="InterPro" id="IPR052550">
    <property type="entry name" value="Pyrimidine_5'-ntase_YjjG"/>
</dbReference>
<dbReference type="PANTHER" id="PTHR47478:SF1">
    <property type="entry name" value="PYRIMIDINE 5'-NUCLEOTIDASE YJJG"/>
    <property type="match status" value="1"/>
</dbReference>
<dbReference type="Gene3D" id="3.40.50.1000">
    <property type="entry name" value="HAD superfamily/HAD-like"/>
    <property type="match status" value="1"/>
</dbReference>